<keyword evidence="3" id="KW-1185">Reference proteome</keyword>
<organism evidence="2 3">
    <name type="scientific">Marinibacterium profundimaris</name>
    <dbReference type="NCBI Taxonomy" id="1679460"/>
    <lineage>
        <taxon>Bacteria</taxon>
        <taxon>Pseudomonadati</taxon>
        <taxon>Pseudomonadota</taxon>
        <taxon>Alphaproteobacteria</taxon>
        <taxon>Rhodobacterales</taxon>
        <taxon>Paracoccaceae</taxon>
        <taxon>Marinibacterium</taxon>
    </lineage>
</organism>
<protein>
    <recommendedName>
        <fullName evidence="4">DUF1523 domain-containing protein</fullName>
    </recommendedName>
</protein>
<keyword evidence="1" id="KW-0812">Transmembrane</keyword>
<reference evidence="2 3" key="1">
    <citation type="submission" date="2013-04" db="EMBL/GenBank/DDBJ databases">
        <title>Oceanicola sp. 22II1-22F33 Genome Sequencing.</title>
        <authorList>
            <person name="Lai Q."/>
            <person name="Li G."/>
            <person name="Shao Z."/>
        </authorList>
    </citation>
    <scope>NUCLEOTIDE SEQUENCE [LARGE SCALE GENOMIC DNA]</scope>
    <source>
        <strain evidence="2 3">22II1-22F33</strain>
    </source>
</reference>
<dbReference type="EMBL" id="AQQR01000002">
    <property type="protein sequence ID" value="OWU75975.1"/>
    <property type="molecule type" value="Genomic_DNA"/>
</dbReference>
<dbReference type="AlphaFoldDB" id="A0A225NNG4"/>
<dbReference type="Proteomes" id="UP000215377">
    <property type="component" value="Unassembled WGS sequence"/>
</dbReference>
<keyword evidence="1" id="KW-1133">Transmembrane helix</keyword>
<evidence type="ECO:0000256" key="1">
    <source>
        <dbReference type="SAM" id="Phobius"/>
    </source>
</evidence>
<gene>
    <name evidence="2" type="ORF">ATO3_07315</name>
</gene>
<feature type="transmembrane region" description="Helical" evidence="1">
    <location>
        <begin position="148"/>
        <end position="168"/>
    </location>
</feature>
<name>A0A225NNG4_9RHOB</name>
<keyword evidence="1" id="KW-0472">Membrane</keyword>
<feature type="transmembrane region" description="Helical" evidence="1">
    <location>
        <begin position="7"/>
        <end position="24"/>
    </location>
</feature>
<evidence type="ECO:0008006" key="4">
    <source>
        <dbReference type="Google" id="ProtNLM"/>
    </source>
</evidence>
<comment type="caution">
    <text evidence="2">The sequence shown here is derived from an EMBL/GenBank/DDBJ whole genome shotgun (WGS) entry which is preliminary data.</text>
</comment>
<dbReference type="RefSeq" id="WP_088649168.1">
    <property type="nucleotide sequence ID" value="NZ_AQQR01000002.1"/>
</dbReference>
<dbReference type="InterPro" id="IPR011088">
    <property type="entry name" value="Phage_phiNM3_A0EWY4"/>
</dbReference>
<accession>A0A225NNG4</accession>
<dbReference type="OrthoDB" id="5354324at2"/>
<sequence>MTYIKWAIIIVFWGLIASVLFYTLPRHDVVRIVSTDVRRVDFGDNSIFWSNAGVGEAEGTASRDVFFISAVRPNGKTRVYRNEDTGWIWPPYFKLNSSNVQAEASDLQSNSADPRWVSVRYYGWRVEIFSIYPNAVSMKAVDSPDYKVVNYFNIIFLAGLAILAYVIHRRFKRFREKRFDPLIEDVTDRFEAASDERAGRTGRFRRWLADWKQT</sequence>
<evidence type="ECO:0000313" key="3">
    <source>
        <dbReference type="Proteomes" id="UP000215377"/>
    </source>
</evidence>
<proteinExistence type="predicted"/>
<dbReference type="Pfam" id="PF07509">
    <property type="entry name" value="DUF1523"/>
    <property type="match status" value="1"/>
</dbReference>
<evidence type="ECO:0000313" key="2">
    <source>
        <dbReference type="EMBL" id="OWU75975.1"/>
    </source>
</evidence>